<reference evidence="1 2" key="1">
    <citation type="submission" date="2015-08" db="EMBL/GenBank/DDBJ databases">
        <title>Emmonsia species relationships and genome sequence.</title>
        <authorList>
            <person name="Cuomo C.A."/>
            <person name="Schwartz I.S."/>
            <person name="Kenyon C."/>
            <person name="De Hoog G.S."/>
            <person name="Govender N.P."/>
            <person name="Botha A."/>
            <person name="Moreno L."/>
            <person name="De Vries M."/>
            <person name="Munoz J.F."/>
            <person name="Stielow J.B."/>
        </authorList>
    </citation>
    <scope>NUCLEOTIDE SEQUENCE [LARGE SCALE GENOMIC DNA]</scope>
    <source>
        <strain evidence="1 2">EI222</strain>
    </source>
</reference>
<name>A0A1J9Q1H6_9EURO</name>
<protein>
    <submittedName>
        <fullName evidence="1">Uncharacterized protein</fullName>
    </submittedName>
</protein>
<comment type="caution">
    <text evidence="1">The sequence shown here is derived from an EMBL/GenBank/DDBJ whole genome shotgun (WGS) entry which is preliminary data.</text>
</comment>
<proteinExistence type="predicted"/>
<evidence type="ECO:0000313" key="2">
    <source>
        <dbReference type="Proteomes" id="UP000242791"/>
    </source>
</evidence>
<keyword evidence="2" id="KW-1185">Reference proteome</keyword>
<organism evidence="1 2">
    <name type="scientific">Blastomyces percursus</name>
    <dbReference type="NCBI Taxonomy" id="1658174"/>
    <lineage>
        <taxon>Eukaryota</taxon>
        <taxon>Fungi</taxon>
        <taxon>Dikarya</taxon>
        <taxon>Ascomycota</taxon>
        <taxon>Pezizomycotina</taxon>
        <taxon>Eurotiomycetes</taxon>
        <taxon>Eurotiomycetidae</taxon>
        <taxon>Onygenales</taxon>
        <taxon>Ajellomycetaceae</taxon>
        <taxon>Blastomyces</taxon>
    </lineage>
</organism>
<sequence length="139" mass="15979">MEDNCLDILDSSKHTAPLGNTSRSTLQCHGFVHYRGNNIGRLVGLFVHEIVRGAKRMFAVLIPIESQYQDVDSILNLPVYRMNARKEIIVGLPSLGWQRQYMIPVEYDFNNRGHQDLKMAGNPNKAEAVIHYTWDIDFY</sequence>
<accession>A0A1J9Q1H6</accession>
<evidence type="ECO:0000313" key="1">
    <source>
        <dbReference type="EMBL" id="OJD21962.1"/>
    </source>
</evidence>
<dbReference type="Proteomes" id="UP000242791">
    <property type="component" value="Unassembled WGS sequence"/>
</dbReference>
<dbReference type="AlphaFoldDB" id="A0A1J9Q1H6"/>
<dbReference type="EMBL" id="LGTZ01001219">
    <property type="protein sequence ID" value="OJD21962.1"/>
    <property type="molecule type" value="Genomic_DNA"/>
</dbReference>
<gene>
    <name evidence="1" type="ORF">ACJ73_06696</name>
</gene>
<dbReference type="VEuPathDB" id="FungiDB:ACJ73_06696"/>